<dbReference type="PIRSF" id="PIRSF036625">
    <property type="entry name" value="GAF_ANTAR"/>
    <property type="match status" value="1"/>
</dbReference>
<name>A0A502EEZ3_9MYCO</name>
<dbReference type="GO" id="GO:0003723">
    <property type="term" value="F:RNA binding"/>
    <property type="evidence" value="ECO:0007669"/>
    <property type="project" value="InterPro"/>
</dbReference>
<gene>
    <name evidence="4" type="ORF">EAH80_05730</name>
</gene>
<feature type="domain" description="ANTAR" evidence="3">
    <location>
        <begin position="169"/>
        <end position="230"/>
    </location>
</feature>
<organism evidence="4 5">
    <name type="scientific">Mycolicibacterium hodleri</name>
    <dbReference type="NCBI Taxonomy" id="49897"/>
    <lineage>
        <taxon>Bacteria</taxon>
        <taxon>Bacillati</taxon>
        <taxon>Actinomycetota</taxon>
        <taxon>Actinomycetes</taxon>
        <taxon>Mycobacteriales</taxon>
        <taxon>Mycobacteriaceae</taxon>
        <taxon>Mycolicibacterium</taxon>
    </lineage>
</organism>
<dbReference type="SUPFAM" id="SSF55781">
    <property type="entry name" value="GAF domain-like"/>
    <property type="match status" value="1"/>
</dbReference>
<proteinExistence type="predicted"/>
<dbReference type="Pfam" id="PF03861">
    <property type="entry name" value="ANTAR"/>
    <property type="match status" value="1"/>
</dbReference>
<keyword evidence="2" id="KW-0804">Transcription</keyword>
<dbReference type="Gene3D" id="1.10.10.10">
    <property type="entry name" value="Winged helix-like DNA-binding domain superfamily/Winged helix DNA-binding domain"/>
    <property type="match status" value="1"/>
</dbReference>
<dbReference type="InterPro" id="IPR012074">
    <property type="entry name" value="GAF_ANTAR"/>
</dbReference>
<dbReference type="EMBL" id="RCZG01000002">
    <property type="protein sequence ID" value="TPG35589.1"/>
    <property type="molecule type" value="Genomic_DNA"/>
</dbReference>
<evidence type="ECO:0000259" key="3">
    <source>
        <dbReference type="PROSITE" id="PS50921"/>
    </source>
</evidence>
<dbReference type="InterPro" id="IPR036388">
    <property type="entry name" value="WH-like_DNA-bd_sf"/>
</dbReference>
<dbReference type="InterPro" id="IPR005561">
    <property type="entry name" value="ANTAR"/>
</dbReference>
<evidence type="ECO:0000313" key="5">
    <source>
        <dbReference type="Proteomes" id="UP000320095"/>
    </source>
</evidence>
<dbReference type="RefSeq" id="WP_140688780.1">
    <property type="nucleotide sequence ID" value="NZ_RCZG01000002.1"/>
</dbReference>
<comment type="caution">
    <text evidence="4">The sequence shown here is derived from an EMBL/GenBank/DDBJ whole genome shotgun (WGS) entry which is preliminary data.</text>
</comment>
<dbReference type="AlphaFoldDB" id="A0A502EEZ3"/>
<dbReference type="InterPro" id="IPR029016">
    <property type="entry name" value="GAF-like_dom_sf"/>
</dbReference>
<sequence>MGFIIDATPQGARARFLAAVSRLESEQKAPALLCKACVEALPVQRAAIAVHVDGAGLEVLCASDGIAEQVEWTQITLGEGPGVESIAAGTPMVESDLADPHGRWPTFAADAVKCGVYAVDSLPLEVGAIRVGVLDLYRDSPGALSAKDFADALAVADLVTAVLLTVGRDGQITESLGPWWDQPLSTREVHQATGMIVAQLGVTAHEAYVRMQGFAYAQGRMLSDVANAVVYRRLRFDTNPDGDPDEVAQPLRES</sequence>
<evidence type="ECO:0000256" key="2">
    <source>
        <dbReference type="ARBA" id="ARBA00023163"/>
    </source>
</evidence>
<dbReference type="SMART" id="SM01012">
    <property type="entry name" value="ANTAR"/>
    <property type="match status" value="1"/>
</dbReference>
<dbReference type="OrthoDB" id="7466251at2"/>
<evidence type="ECO:0000256" key="1">
    <source>
        <dbReference type="ARBA" id="ARBA00023015"/>
    </source>
</evidence>
<dbReference type="Proteomes" id="UP000320095">
    <property type="component" value="Unassembled WGS sequence"/>
</dbReference>
<accession>A0A502EEZ3</accession>
<evidence type="ECO:0000313" key="4">
    <source>
        <dbReference type="EMBL" id="TPG35589.1"/>
    </source>
</evidence>
<keyword evidence="1" id="KW-0805">Transcription regulation</keyword>
<dbReference type="PROSITE" id="PS50921">
    <property type="entry name" value="ANTAR"/>
    <property type="match status" value="1"/>
</dbReference>
<reference evidence="4 5" key="1">
    <citation type="journal article" date="2019" name="Environ. Microbiol.">
        <title>Species interactions and distinct microbial communities in high Arctic permafrost affected cryosols are associated with the CH4 and CO2 gas fluxes.</title>
        <authorList>
            <person name="Altshuler I."/>
            <person name="Hamel J."/>
            <person name="Turney S."/>
            <person name="Magnuson E."/>
            <person name="Levesque R."/>
            <person name="Greer C."/>
            <person name="Whyte L.G."/>
        </authorList>
    </citation>
    <scope>NUCLEOTIDE SEQUENCE [LARGE SCALE GENOMIC DNA]</scope>
    <source>
        <strain evidence="4 5">S5.20</strain>
    </source>
</reference>
<keyword evidence="5" id="KW-1185">Reference proteome</keyword>
<dbReference type="Gene3D" id="3.30.450.40">
    <property type="match status" value="1"/>
</dbReference>
<protein>
    <submittedName>
        <fullName evidence="4">ANTAR domain-containing protein</fullName>
    </submittedName>
</protein>